<gene>
    <name evidence="1" type="ORF">RRG08_046170</name>
</gene>
<protein>
    <submittedName>
        <fullName evidence="1">Uncharacterized protein</fullName>
    </submittedName>
</protein>
<reference evidence="1" key="1">
    <citation type="journal article" date="2023" name="G3 (Bethesda)">
        <title>A reference genome for the long-term kleptoplast-retaining sea slug Elysia crispata morphotype clarki.</title>
        <authorList>
            <person name="Eastman K.E."/>
            <person name="Pendleton A.L."/>
            <person name="Shaikh M.A."/>
            <person name="Suttiyut T."/>
            <person name="Ogas R."/>
            <person name="Tomko P."/>
            <person name="Gavelis G."/>
            <person name="Widhalm J.R."/>
            <person name="Wisecaver J.H."/>
        </authorList>
    </citation>
    <scope>NUCLEOTIDE SEQUENCE</scope>
    <source>
        <strain evidence="1">ECLA1</strain>
    </source>
</reference>
<dbReference type="Proteomes" id="UP001283361">
    <property type="component" value="Unassembled WGS sequence"/>
</dbReference>
<sequence length="136" mass="14979">MAVSVLETVDGKPLWVAAVACGQIANLRVHPSFRKASLSCAHPRVSDSSDANATYGRRGVLANYDGFLELYKYLIASYGSTKASRAMVPSGLHHSHTYTLTHSPEREVSKGWISLSVYHSRYEIDPVPFHALAKLY</sequence>
<accession>A0AAE0XNH4</accession>
<keyword evidence="2" id="KW-1185">Reference proteome</keyword>
<dbReference type="AlphaFoldDB" id="A0AAE0XNH4"/>
<evidence type="ECO:0000313" key="2">
    <source>
        <dbReference type="Proteomes" id="UP001283361"/>
    </source>
</evidence>
<comment type="caution">
    <text evidence="1">The sequence shown here is derived from an EMBL/GenBank/DDBJ whole genome shotgun (WGS) entry which is preliminary data.</text>
</comment>
<dbReference type="EMBL" id="JAWDGP010007969">
    <property type="protein sequence ID" value="KAK3698668.1"/>
    <property type="molecule type" value="Genomic_DNA"/>
</dbReference>
<name>A0AAE0XNH4_9GAST</name>
<organism evidence="1 2">
    <name type="scientific">Elysia crispata</name>
    <name type="common">lettuce slug</name>
    <dbReference type="NCBI Taxonomy" id="231223"/>
    <lineage>
        <taxon>Eukaryota</taxon>
        <taxon>Metazoa</taxon>
        <taxon>Spiralia</taxon>
        <taxon>Lophotrochozoa</taxon>
        <taxon>Mollusca</taxon>
        <taxon>Gastropoda</taxon>
        <taxon>Heterobranchia</taxon>
        <taxon>Euthyneura</taxon>
        <taxon>Panpulmonata</taxon>
        <taxon>Sacoglossa</taxon>
        <taxon>Placobranchoidea</taxon>
        <taxon>Plakobranchidae</taxon>
        <taxon>Elysia</taxon>
    </lineage>
</organism>
<evidence type="ECO:0000313" key="1">
    <source>
        <dbReference type="EMBL" id="KAK3698668.1"/>
    </source>
</evidence>
<proteinExistence type="predicted"/>